<dbReference type="AlphaFoldDB" id="A0A0D6GUR7"/>
<dbReference type="InterPro" id="IPR027417">
    <property type="entry name" value="P-loop_NTPase"/>
</dbReference>
<keyword evidence="2" id="KW-0812">Transmembrane</keyword>
<keyword evidence="6" id="KW-0472">Membrane</keyword>
<protein>
    <submittedName>
        <fullName evidence="7">ABC transporter ATP-binding protein</fullName>
    </submittedName>
</protein>
<dbReference type="CDD" id="cd18584">
    <property type="entry name" value="ABC_6TM_AarD_CydD"/>
    <property type="match status" value="1"/>
</dbReference>
<dbReference type="InterPro" id="IPR003439">
    <property type="entry name" value="ABC_transporter-like_ATP-bd"/>
</dbReference>
<dbReference type="GO" id="GO:0140359">
    <property type="term" value="F:ABC-type transporter activity"/>
    <property type="evidence" value="ECO:0007669"/>
    <property type="project" value="InterPro"/>
</dbReference>
<name>A0A0D6GUR7_CORDP</name>
<dbReference type="PANTHER" id="PTHR24221:SF590">
    <property type="entry name" value="COMPONENT LINKED WITH THE ASSEMBLY OF CYTOCHROME' TRANSPORT TRANSMEMBRANE ATP-BINDING PROTEIN ABC TRANSPORTER CYDD-RELATED"/>
    <property type="match status" value="1"/>
</dbReference>
<keyword evidence="4 7" id="KW-0067">ATP-binding</keyword>
<dbReference type="KEGG" id="cdip:ERS451417_01925"/>
<dbReference type="InterPro" id="IPR036640">
    <property type="entry name" value="ABC1_TM_sf"/>
</dbReference>
<evidence type="ECO:0000256" key="2">
    <source>
        <dbReference type="ARBA" id="ARBA00022692"/>
    </source>
</evidence>
<comment type="subcellular location">
    <subcellularLocation>
        <location evidence="1">Cell membrane</location>
        <topology evidence="1">Multi-pass membrane protein</topology>
    </subcellularLocation>
</comment>
<dbReference type="PANTHER" id="PTHR24221">
    <property type="entry name" value="ATP-BINDING CASSETTE SUB-FAMILY B"/>
    <property type="match status" value="1"/>
</dbReference>
<dbReference type="RefSeq" id="WP_014319300.1">
    <property type="nucleotide sequence ID" value="NZ_CP047201.1"/>
</dbReference>
<dbReference type="GO" id="GO:0005524">
    <property type="term" value="F:ATP binding"/>
    <property type="evidence" value="ECO:0007669"/>
    <property type="project" value="UniProtKB-KW"/>
</dbReference>
<dbReference type="InterPro" id="IPR003593">
    <property type="entry name" value="AAA+_ATPase"/>
</dbReference>
<dbReference type="GO" id="GO:0005886">
    <property type="term" value="C:plasma membrane"/>
    <property type="evidence" value="ECO:0007669"/>
    <property type="project" value="UniProtKB-SubCell"/>
</dbReference>
<accession>A0A0D6GUR7</accession>
<evidence type="ECO:0000256" key="1">
    <source>
        <dbReference type="ARBA" id="ARBA00004651"/>
    </source>
</evidence>
<dbReference type="Proteomes" id="UP000480222">
    <property type="component" value="Unassembled WGS sequence"/>
</dbReference>
<dbReference type="PROSITE" id="PS50929">
    <property type="entry name" value="ABC_TM1F"/>
    <property type="match status" value="1"/>
</dbReference>
<dbReference type="InterPro" id="IPR039421">
    <property type="entry name" value="Type_1_exporter"/>
</dbReference>
<evidence type="ECO:0000256" key="5">
    <source>
        <dbReference type="ARBA" id="ARBA00022989"/>
    </source>
</evidence>
<proteinExistence type="predicted"/>
<dbReference type="GeneID" id="29422012"/>
<organism evidence="7 8">
    <name type="scientific">Corynebacterium diphtheriae</name>
    <dbReference type="NCBI Taxonomy" id="1717"/>
    <lineage>
        <taxon>Bacteria</taxon>
        <taxon>Bacillati</taxon>
        <taxon>Actinomycetota</taxon>
        <taxon>Actinomycetes</taxon>
        <taxon>Mycobacteriales</taxon>
        <taxon>Corynebacteriaceae</taxon>
        <taxon>Corynebacterium</taxon>
    </lineage>
</organism>
<gene>
    <name evidence="7" type="ORF">CIP107547_02099</name>
</gene>
<evidence type="ECO:0000313" key="8">
    <source>
        <dbReference type="Proteomes" id="UP000480222"/>
    </source>
</evidence>
<dbReference type="Pfam" id="PF00005">
    <property type="entry name" value="ABC_tran"/>
    <property type="match status" value="1"/>
</dbReference>
<dbReference type="GO" id="GO:0016887">
    <property type="term" value="F:ATP hydrolysis activity"/>
    <property type="evidence" value="ECO:0007669"/>
    <property type="project" value="InterPro"/>
</dbReference>
<dbReference type="Gene3D" id="3.40.50.300">
    <property type="entry name" value="P-loop containing nucleotide triphosphate hydrolases"/>
    <property type="match status" value="1"/>
</dbReference>
<keyword evidence="3" id="KW-0547">Nucleotide-binding</keyword>
<evidence type="ECO:0000256" key="6">
    <source>
        <dbReference type="ARBA" id="ARBA00023136"/>
    </source>
</evidence>
<dbReference type="SUPFAM" id="SSF90123">
    <property type="entry name" value="ABC transporter transmembrane region"/>
    <property type="match status" value="1"/>
</dbReference>
<dbReference type="Gene3D" id="1.20.1560.10">
    <property type="entry name" value="ABC transporter type 1, transmembrane domain"/>
    <property type="match status" value="1"/>
</dbReference>
<keyword evidence="5" id="KW-1133">Transmembrane helix</keyword>
<dbReference type="EMBL" id="CADDAV010000026">
    <property type="protein sequence ID" value="CAB0617742.1"/>
    <property type="molecule type" value="Genomic_DNA"/>
</dbReference>
<dbReference type="SUPFAM" id="SSF52540">
    <property type="entry name" value="P-loop containing nucleoside triphosphate hydrolases"/>
    <property type="match status" value="1"/>
</dbReference>
<evidence type="ECO:0000256" key="4">
    <source>
        <dbReference type="ARBA" id="ARBA00022840"/>
    </source>
</evidence>
<dbReference type="PROSITE" id="PS50893">
    <property type="entry name" value="ABC_TRANSPORTER_2"/>
    <property type="match status" value="1"/>
</dbReference>
<comment type="caution">
    <text evidence="7">The sequence shown here is derived from an EMBL/GenBank/DDBJ whole genome shotgun (WGS) entry which is preliminary data.</text>
</comment>
<dbReference type="Pfam" id="PF00664">
    <property type="entry name" value="ABC_membrane"/>
    <property type="match status" value="1"/>
</dbReference>
<reference evidence="7 8" key="1">
    <citation type="submission" date="2020-02" db="EMBL/GenBank/DDBJ databases">
        <authorList>
            <person name="Brisse S."/>
        </authorList>
    </citation>
    <scope>NUCLEOTIDE SEQUENCE [LARGE SCALE GENOMIC DNA]</scope>
    <source>
        <strain evidence="7">CIP107547</strain>
    </source>
</reference>
<dbReference type="InterPro" id="IPR011527">
    <property type="entry name" value="ABC1_TM_dom"/>
</dbReference>
<evidence type="ECO:0000313" key="7">
    <source>
        <dbReference type="EMBL" id="CAB0617742.1"/>
    </source>
</evidence>
<evidence type="ECO:0000256" key="3">
    <source>
        <dbReference type="ARBA" id="ARBA00022741"/>
    </source>
</evidence>
<sequence>MNIRFLTLIRPARTFIVIAAVIQVASVAFVVGRGLSVGFLVAGTIEHWPDPMPHVGAWAAVLVISVVGVSAMAWVQRWWSATGAGPVITDVRSHTLTALNATDPRVVQENSSRWKVVLGAGPESVEGLRPYLSAYIPAALSSGISTPIVLAVIALIDVRSALLAAATLVLIPIFMILIGTLTRDQTQQRLHRAQVLDRHIIDLLRGARTLQEIGDTSAAQSQVHSSGRRHAAATMSVLRLAFLSSFALEFVATLSVALVAVSIGVRLVDSSMTLHAGLIALILAPEVYNPLRAVGTAYHSSADGMTAVETALDLIESTPQTANVAPLKTATVVSDGEVSVDKLSVHGRDGIRPHNLSFQARPGEVTALIGSNGCGKSTTLLAIMGMINYEGTIAAPHSIGYLPARPALCTGTLADNLSLLGPRDRDTAGALLRTIGFDIPLSRTVTYQGEGLSSGQIERLAFARTCSQECAVYLFDEPTAHVDPETARKMWEYIRSLARDGATVIVATHDLANRAYADQVIVL</sequence>
<dbReference type="SMART" id="SM00382">
    <property type="entry name" value="AAA"/>
    <property type="match status" value="1"/>
</dbReference>